<dbReference type="PANTHER" id="PTHR43547">
    <property type="entry name" value="TWO-COMPONENT HISTIDINE KINASE"/>
    <property type="match status" value="1"/>
</dbReference>
<evidence type="ECO:0000313" key="3">
    <source>
        <dbReference type="EMBL" id="TMQ47300.1"/>
    </source>
</evidence>
<dbReference type="InterPro" id="IPR015943">
    <property type="entry name" value="WD40/YVTN_repeat-like_dom_sf"/>
</dbReference>
<protein>
    <recommendedName>
        <fullName evidence="2">FlgD/Vpr Ig-like domain-containing protein</fullName>
    </recommendedName>
</protein>
<dbReference type="InterPro" id="IPR011110">
    <property type="entry name" value="Reg_prop"/>
</dbReference>
<gene>
    <name evidence="3" type="ORF">E6K71_10285</name>
</gene>
<evidence type="ECO:0000313" key="4">
    <source>
        <dbReference type="Proteomes" id="UP000316292"/>
    </source>
</evidence>
<dbReference type="Gene3D" id="2.130.10.10">
    <property type="entry name" value="YVTN repeat-like/Quinoprotein amine dehydrogenase"/>
    <property type="match status" value="8"/>
</dbReference>
<dbReference type="PANTHER" id="PTHR43547:SF2">
    <property type="entry name" value="HYBRID SIGNAL TRANSDUCTION HISTIDINE KINASE C"/>
    <property type="match status" value="1"/>
</dbReference>
<keyword evidence="1" id="KW-0597">Phosphoprotein</keyword>
<accession>A0A538S7H0</accession>
<sequence length="1086" mass="116084">MIRYLIRTALLATALVWTWSGSALCLWQTFGPSDGLASAATSSVMEDRSGNLWFATNAGVSRFDGTSWHSYTAADGLPLGEGATAVLEDRSGNIWVGTYEGGISRYDGKNWRTYTTADGLLSNRVHAILEDHLGNIWIATGAGGGSLGSFSRFDGARWVTYGAAGYAYSIIEDLSGNIWVGTLGDGVGRFDGTGIQTYRTADGLADNWVTSALADRSGNVWFGTSNGLSRFDGATWQTYTTADGLPGNSVAAIYEDHLDNLWFGTVGDDGGAGLTRFDGIKWQTYTTADGLPDNYVRSILEDRWGNLWLVNGHGGVTRFDRATWRRHTTPDPLPDNSQEVTAMLEDRSGNLWVGTQRAGVCRFDGRSWRTYTAADGLAFDWVTAIVEDRSGNLWFGTAGNGVSRFDGVNWRTYTADDGLAHGLVTSILEDRSGDLWFGTTYDGVSRFDGVNWRTYTTADGLGSNQVNTILEDRLGNLWFGTQGGGVSRFDGTHWRTYTIADGLPYNEVRAILEDRSGALWFATAPYDPPRGLTRFDGSSWRTYTAADGLADDHVTAMAKDGFGNLWFGTYGSGVSRFDGMSWQTYTTVDGLADNRVTQVLGARSGDLWFATLHMGGMGNYVPSLTRYETDLVPPRTAFLSKPPSVGASRNVSAAFVAAFSESKIEFSYRLDEGAWSSWSPVGTWVGTNLSDGVHTLEATSRDYVTNVDPFPPAATFEVDATPPAPLLTSPAFGAVVRGALQVRGSADDARLQDYRVEVRLAGARSWDPPIAALLAQSSVSVRDGPLATWDTSPLADGLYDLRLSATDSLGLTGSSQVTVVVDNHAPFADVTAPTIVSSSTGGNVFTTNAEAHLYFPPHAFQKDAVVTVTPAVDPSVPARTLPAGTIQLLGGYDIEWGGAPLMKPARLEFSYATGGAGAAAASRGAAGSDAGGARQAAEHLALYRSSNGTWERIGGTTDPSAARVSLAITAPGTYALFVETGVISGPGTLSSLAFTPRVFSPTGAFADRELGISFTLGRAAPVTVRVYSRSGRLIREVVAGQTMNAGANLVRWDGRDRNGGYAADGMYLVTVEALGWTERKTLAVVR</sequence>
<evidence type="ECO:0000259" key="2">
    <source>
        <dbReference type="Pfam" id="PF13860"/>
    </source>
</evidence>
<dbReference type="Proteomes" id="UP000316292">
    <property type="component" value="Unassembled WGS sequence"/>
</dbReference>
<organism evidence="3 4">
    <name type="scientific">Eiseniibacteriota bacterium</name>
    <dbReference type="NCBI Taxonomy" id="2212470"/>
    <lineage>
        <taxon>Bacteria</taxon>
        <taxon>Candidatus Eiseniibacteriota</taxon>
    </lineage>
</organism>
<dbReference type="SUPFAM" id="SSF63829">
    <property type="entry name" value="Calcium-dependent phosphotriesterase"/>
    <property type="match status" value="3"/>
</dbReference>
<dbReference type="InterPro" id="IPR013783">
    <property type="entry name" value="Ig-like_fold"/>
</dbReference>
<reference evidence="3 4" key="1">
    <citation type="journal article" date="2019" name="Nat. Microbiol.">
        <title>Mediterranean grassland soil C-N compound turnover is dependent on rainfall and depth, and is mediated by genomically divergent microorganisms.</title>
        <authorList>
            <person name="Diamond S."/>
            <person name="Andeer P.F."/>
            <person name="Li Z."/>
            <person name="Crits-Christoph A."/>
            <person name="Burstein D."/>
            <person name="Anantharaman K."/>
            <person name="Lane K.R."/>
            <person name="Thomas B.C."/>
            <person name="Pan C."/>
            <person name="Northen T.R."/>
            <person name="Banfield J.F."/>
        </authorList>
    </citation>
    <scope>NUCLEOTIDE SEQUENCE [LARGE SCALE GENOMIC DNA]</scope>
    <source>
        <strain evidence="3">WS_1</strain>
    </source>
</reference>
<dbReference type="Gene3D" id="2.60.40.10">
    <property type="entry name" value="Immunoglobulins"/>
    <property type="match status" value="1"/>
</dbReference>
<feature type="domain" description="FlgD/Vpr Ig-like" evidence="2">
    <location>
        <begin position="1007"/>
        <end position="1073"/>
    </location>
</feature>
<dbReference type="InterPro" id="IPR025965">
    <property type="entry name" value="FlgD/Vpr_Ig-like"/>
</dbReference>
<dbReference type="Gene3D" id="2.60.40.4070">
    <property type="match status" value="1"/>
</dbReference>
<dbReference type="Pfam" id="PF07494">
    <property type="entry name" value="Reg_prop"/>
    <property type="match status" value="11"/>
</dbReference>
<proteinExistence type="predicted"/>
<dbReference type="Pfam" id="PF13860">
    <property type="entry name" value="FlgD_ig"/>
    <property type="match status" value="1"/>
</dbReference>
<dbReference type="GO" id="GO:0000155">
    <property type="term" value="F:phosphorelay sensor kinase activity"/>
    <property type="evidence" value="ECO:0007669"/>
    <property type="project" value="TreeGrafter"/>
</dbReference>
<evidence type="ECO:0000256" key="1">
    <source>
        <dbReference type="ARBA" id="ARBA00022553"/>
    </source>
</evidence>
<comment type="caution">
    <text evidence="3">The sequence shown here is derived from an EMBL/GenBank/DDBJ whole genome shotgun (WGS) entry which is preliminary data.</text>
</comment>
<name>A0A538S7H0_UNCEI</name>
<dbReference type="AlphaFoldDB" id="A0A538S7H0"/>
<dbReference type="EMBL" id="VBOR01000117">
    <property type="protein sequence ID" value="TMQ47300.1"/>
    <property type="molecule type" value="Genomic_DNA"/>
</dbReference>